<dbReference type="GO" id="GO:0008168">
    <property type="term" value="F:methyltransferase activity"/>
    <property type="evidence" value="ECO:0007669"/>
    <property type="project" value="UniProtKB-KW"/>
</dbReference>
<dbReference type="GO" id="GO:0032259">
    <property type="term" value="P:methylation"/>
    <property type="evidence" value="ECO:0007669"/>
    <property type="project" value="UniProtKB-KW"/>
</dbReference>
<dbReference type="EMBL" id="ML120530">
    <property type="protein sequence ID" value="RPA90327.1"/>
    <property type="molecule type" value="Genomic_DNA"/>
</dbReference>
<proteinExistence type="predicted"/>
<evidence type="ECO:0000313" key="2">
    <source>
        <dbReference type="Proteomes" id="UP000276215"/>
    </source>
</evidence>
<reference evidence="1 2" key="1">
    <citation type="journal article" date="2018" name="Nat. Ecol. Evol.">
        <title>Pezizomycetes genomes reveal the molecular basis of ectomycorrhizal truffle lifestyle.</title>
        <authorList>
            <person name="Murat C."/>
            <person name="Payen T."/>
            <person name="Noel B."/>
            <person name="Kuo A."/>
            <person name="Morin E."/>
            <person name="Chen J."/>
            <person name="Kohler A."/>
            <person name="Krizsan K."/>
            <person name="Balestrini R."/>
            <person name="Da Silva C."/>
            <person name="Montanini B."/>
            <person name="Hainaut M."/>
            <person name="Levati E."/>
            <person name="Barry K.W."/>
            <person name="Belfiori B."/>
            <person name="Cichocki N."/>
            <person name="Clum A."/>
            <person name="Dockter R.B."/>
            <person name="Fauchery L."/>
            <person name="Guy J."/>
            <person name="Iotti M."/>
            <person name="Le Tacon F."/>
            <person name="Lindquist E.A."/>
            <person name="Lipzen A."/>
            <person name="Malagnac F."/>
            <person name="Mello A."/>
            <person name="Molinier V."/>
            <person name="Miyauchi S."/>
            <person name="Poulain J."/>
            <person name="Riccioni C."/>
            <person name="Rubini A."/>
            <person name="Sitrit Y."/>
            <person name="Splivallo R."/>
            <person name="Traeger S."/>
            <person name="Wang M."/>
            <person name="Zifcakova L."/>
            <person name="Wipf D."/>
            <person name="Zambonelli A."/>
            <person name="Paolocci F."/>
            <person name="Nowrousian M."/>
            <person name="Ottonello S."/>
            <person name="Baldrian P."/>
            <person name="Spatafora J.W."/>
            <person name="Henrissat B."/>
            <person name="Nagy L.G."/>
            <person name="Aury J.M."/>
            <person name="Wincker P."/>
            <person name="Grigoriev I.V."/>
            <person name="Bonfante P."/>
            <person name="Martin F.M."/>
        </authorList>
    </citation>
    <scope>NUCLEOTIDE SEQUENCE [LARGE SCALE GENOMIC DNA]</scope>
    <source>
        <strain evidence="1 2">120613-1</strain>
    </source>
</reference>
<gene>
    <name evidence="1" type="ORF">L873DRAFT_1831738</name>
</gene>
<protein>
    <submittedName>
        <fullName evidence="1">S-adenosyl-L-methionine-dependent methyltransferase</fullName>
    </submittedName>
</protein>
<dbReference type="Proteomes" id="UP000276215">
    <property type="component" value="Unassembled WGS sequence"/>
</dbReference>
<keyword evidence="1" id="KW-0489">Methyltransferase</keyword>
<dbReference type="STRING" id="1336337.A0A3N4IZ98"/>
<sequence>MIHHMYRILLDGALVIAPIENPQKILDVGTGTGIWAIDVADEFPSAVVIGTDLSPIQPSWVPPNCKFEVDDAESEWPYAKNSFDLVHSRHLMNSIRDWQTYIRQIYESVKPGGWVQILEHDSVICSDDNSIAPDSQLQLFMDLYNEASEKINRPTITHKLSKMLEEAGFIDVSQTIYRLPWAPWAKDKKLKEIGAWMLANTETSFEAYGLAFMTRVIGKTPEEAKEICDKAHQELKSKKVHVYNSHYLIIARKPLGSD</sequence>
<accession>A0A3N4IZ98</accession>
<evidence type="ECO:0000313" key="1">
    <source>
        <dbReference type="EMBL" id="RPA90327.1"/>
    </source>
</evidence>
<dbReference type="InterPro" id="IPR029063">
    <property type="entry name" value="SAM-dependent_MTases_sf"/>
</dbReference>
<dbReference type="PANTHER" id="PTHR43591">
    <property type="entry name" value="METHYLTRANSFERASE"/>
    <property type="match status" value="1"/>
</dbReference>
<dbReference type="Pfam" id="PF13489">
    <property type="entry name" value="Methyltransf_23"/>
    <property type="match status" value="1"/>
</dbReference>
<dbReference type="CDD" id="cd02440">
    <property type="entry name" value="AdoMet_MTases"/>
    <property type="match status" value="1"/>
</dbReference>
<dbReference type="AlphaFoldDB" id="A0A3N4IZ98"/>
<dbReference type="OrthoDB" id="2013972at2759"/>
<dbReference type="PANTHER" id="PTHR43591:SF24">
    <property type="entry name" value="2-METHOXY-6-POLYPRENYL-1,4-BENZOQUINOL METHYLASE, MITOCHONDRIAL"/>
    <property type="match status" value="1"/>
</dbReference>
<dbReference type="Gene3D" id="3.40.50.150">
    <property type="entry name" value="Vaccinia Virus protein VP39"/>
    <property type="match status" value="1"/>
</dbReference>
<keyword evidence="2" id="KW-1185">Reference proteome</keyword>
<name>A0A3N4IZ98_9PEZI</name>
<keyword evidence="1" id="KW-0808">Transferase</keyword>
<organism evidence="1 2">
    <name type="scientific">Choiromyces venosus 120613-1</name>
    <dbReference type="NCBI Taxonomy" id="1336337"/>
    <lineage>
        <taxon>Eukaryota</taxon>
        <taxon>Fungi</taxon>
        <taxon>Dikarya</taxon>
        <taxon>Ascomycota</taxon>
        <taxon>Pezizomycotina</taxon>
        <taxon>Pezizomycetes</taxon>
        <taxon>Pezizales</taxon>
        <taxon>Tuberaceae</taxon>
        <taxon>Choiromyces</taxon>
    </lineage>
</organism>
<dbReference type="SUPFAM" id="SSF53335">
    <property type="entry name" value="S-adenosyl-L-methionine-dependent methyltransferases"/>
    <property type="match status" value="1"/>
</dbReference>